<gene>
    <name evidence="4" type="ORF">EYS42_09070</name>
</gene>
<dbReference type="PANTHER" id="PTHR48081:SF8">
    <property type="entry name" value="ALPHA_BETA HYDROLASE FOLD-3 DOMAIN-CONTAINING PROTEIN-RELATED"/>
    <property type="match status" value="1"/>
</dbReference>
<dbReference type="InterPro" id="IPR029058">
    <property type="entry name" value="AB_hydrolase_fold"/>
</dbReference>
<evidence type="ECO:0000259" key="3">
    <source>
        <dbReference type="Pfam" id="PF07859"/>
    </source>
</evidence>
<organism evidence="4 5">
    <name type="scientific">Aquabacterium lacunae</name>
    <dbReference type="NCBI Taxonomy" id="2528630"/>
    <lineage>
        <taxon>Bacteria</taxon>
        <taxon>Pseudomonadati</taxon>
        <taxon>Pseudomonadota</taxon>
        <taxon>Betaproteobacteria</taxon>
        <taxon>Burkholderiales</taxon>
        <taxon>Aquabacterium</taxon>
    </lineage>
</organism>
<dbReference type="AlphaFoldDB" id="A0A4Q9H4X8"/>
<evidence type="ECO:0000256" key="1">
    <source>
        <dbReference type="ARBA" id="ARBA00010515"/>
    </source>
</evidence>
<dbReference type="Proteomes" id="UP000292120">
    <property type="component" value="Unassembled WGS sequence"/>
</dbReference>
<dbReference type="InterPro" id="IPR050300">
    <property type="entry name" value="GDXG_lipolytic_enzyme"/>
</dbReference>
<proteinExistence type="inferred from homology"/>
<keyword evidence="5" id="KW-1185">Reference proteome</keyword>
<sequence>MSKARARVLRAIDLLCDRLPRFMLPTPEIAGQRLHPFLAVLRRLMALQGGPQRWELTPEAARQQMRDAVLPLQRGWPVAAVEDIEIDGDDGRLMARHYLPEADKAVPVLLVYLHGGGYVLGDLDTHDDVCRLICREAGVQVLSVAYRLAPEHPFPAGLLDAVAAMRWARLHAPAWGVQPQAVAIGGDSAGATLAAVAAHQLAREGEAPAAQLLFYPGTDLMTERPSQQAYGHGLFLSTEDRAWFYQHYLGDEPMAKGDPRVSPLWHKDMALMPPTVLCTAALDMLRDEGLALAQVLRKARVELRHLEGEGLGHGHVNLVGVHSASRREVQAAARALRDLLLSRQFRSTSA</sequence>
<name>A0A4Q9H4X8_9BURK</name>
<dbReference type="InterPro" id="IPR013094">
    <property type="entry name" value="AB_hydrolase_3"/>
</dbReference>
<feature type="domain" description="Alpha/beta hydrolase fold-3" evidence="3">
    <location>
        <begin position="110"/>
        <end position="315"/>
    </location>
</feature>
<protein>
    <submittedName>
        <fullName evidence="4">Alpha/beta hydrolase</fullName>
    </submittedName>
</protein>
<comment type="caution">
    <text evidence="4">The sequence shown here is derived from an EMBL/GenBank/DDBJ whole genome shotgun (WGS) entry which is preliminary data.</text>
</comment>
<dbReference type="GO" id="GO:0016787">
    <property type="term" value="F:hydrolase activity"/>
    <property type="evidence" value="ECO:0007669"/>
    <property type="project" value="UniProtKB-KW"/>
</dbReference>
<evidence type="ECO:0000313" key="4">
    <source>
        <dbReference type="EMBL" id="TBO31379.1"/>
    </source>
</evidence>
<dbReference type="SUPFAM" id="SSF53474">
    <property type="entry name" value="alpha/beta-Hydrolases"/>
    <property type="match status" value="1"/>
</dbReference>
<dbReference type="Gene3D" id="3.40.50.1820">
    <property type="entry name" value="alpha/beta hydrolase"/>
    <property type="match status" value="1"/>
</dbReference>
<dbReference type="Pfam" id="PF07859">
    <property type="entry name" value="Abhydrolase_3"/>
    <property type="match status" value="1"/>
</dbReference>
<dbReference type="InterPro" id="IPR002168">
    <property type="entry name" value="Lipase_GDXG_HIS_AS"/>
</dbReference>
<dbReference type="PROSITE" id="PS01173">
    <property type="entry name" value="LIPASE_GDXG_HIS"/>
    <property type="match status" value="1"/>
</dbReference>
<dbReference type="RefSeq" id="WP_130967833.1">
    <property type="nucleotide sequence ID" value="NZ_SIXI01000003.1"/>
</dbReference>
<evidence type="ECO:0000256" key="2">
    <source>
        <dbReference type="ARBA" id="ARBA00022801"/>
    </source>
</evidence>
<keyword evidence="2 4" id="KW-0378">Hydrolase</keyword>
<dbReference type="PANTHER" id="PTHR48081">
    <property type="entry name" value="AB HYDROLASE SUPERFAMILY PROTEIN C4A8.06C"/>
    <property type="match status" value="1"/>
</dbReference>
<dbReference type="EMBL" id="SIXI01000003">
    <property type="protein sequence ID" value="TBO31379.1"/>
    <property type="molecule type" value="Genomic_DNA"/>
</dbReference>
<dbReference type="OrthoDB" id="9794445at2"/>
<accession>A0A4Q9H4X8</accession>
<evidence type="ECO:0000313" key="5">
    <source>
        <dbReference type="Proteomes" id="UP000292120"/>
    </source>
</evidence>
<comment type="similarity">
    <text evidence="1">Belongs to the 'GDXG' lipolytic enzyme family.</text>
</comment>
<reference evidence="4 5" key="1">
    <citation type="submission" date="2019-02" db="EMBL/GenBank/DDBJ databases">
        <title>Aquabacterium sp. strain KMB7.</title>
        <authorList>
            <person name="Chen W.-M."/>
        </authorList>
    </citation>
    <scope>NUCLEOTIDE SEQUENCE [LARGE SCALE GENOMIC DNA]</scope>
    <source>
        <strain evidence="4 5">KMB7</strain>
    </source>
</reference>